<evidence type="ECO:0000313" key="1">
    <source>
        <dbReference type="EMBL" id="SUO04325.1"/>
    </source>
</evidence>
<organism evidence="1 2">
    <name type="scientific">Faecalicoccus pleomorphus</name>
    <dbReference type="NCBI Taxonomy" id="1323"/>
    <lineage>
        <taxon>Bacteria</taxon>
        <taxon>Bacillati</taxon>
        <taxon>Bacillota</taxon>
        <taxon>Erysipelotrichia</taxon>
        <taxon>Erysipelotrichales</taxon>
        <taxon>Erysipelotrichaceae</taxon>
        <taxon>Faecalicoccus</taxon>
    </lineage>
</organism>
<keyword evidence="2" id="KW-1185">Reference proteome</keyword>
<evidence type="ECO:0000313" key="2">
    <source>
        <dbReference type="Proteomes" id="UP000255523"/>
    </source>
</evidence>
<dbReference type="RefSeq" id="WP_022789384.1">
    <property type="nucleotide sequence ID" value="NZ_UHFX01000003.1"/>
</dbReference>
<proteinExistence type="predicted"/>
<dbReference type="AlphaFoldDB" id="A0A380LM83"/>
<reference evidence="1 2" key="1">
    <citation type="submission" date="2018-06" db="EMBL/GenBank/DDBJ databases">
        <authorList>
            <consortium name="Pathogen Informatics"/>
            <person name="Doyle S."/>
        </authorList>
    </citation>
    <scope>NUCLEOTIDE SEQUENCE [LARGE SCALE GENOMIC DNA]</scope>
    <source>
        <strain evidence="1 2">NCTC11087</strain>
    </source>
</reference>
<name>A0A380LM83_9FIRM</name>
<sequence length="50" mass="5912">MSDWTVNFIESSVLKTARELKKKNPDLTMQECILAVLSYEIYVIKQRKCF</sequence>
<dbReference type="EMBL" id="UHFX01000003">
    <property type="protein sequence ID" value="SUO04325.1"/>
    <property type="molecule type" value="Genomic_DNA"/>
</dbReference>
<gene>
    <name evidence="1" type="ORF">NCTC11087_01235</name>
</gene>
<dbReference type="Proteomes" id="UP000255523">
    <property type="component" value="Unassembled WGS sequence"/>
</dbReference>
<dbReference type="GeneID" id="77463042"/>
<accession>A0A380LM83</accession>
<protein>
    <submittedName>
        <fullName evidence="1">Uncharacterized protein</fullName>
    </submittedName>
</protein>